<name>A0A8X6VU19_TRICX</name>
<feature type="domain" description="Reverse transcriptase/retrotransposon-derived protein RNase H-like" evidence="6">
    <location>
        <begin position="31"/>
        <end position="125"/>
    </location>
</feature>
<dbReference type="AlphaFoldDB" id="A0A8X6VU19"/>
<keyword evidence="1" id="KW-0808">Transferase</keyword>
<accession>A0A8X6VU19</accession>
<dbReference type="GO" id="GO:0003964">
    <property type="term" value="F:RNA-directed DNA polymerase activity"/>
    <property type="evidence" value="ECO:0007669"/>
    <property type="project" value="UniProtKB-KW"/>
</dbReference>
<keyword evidence="3" id="KW-0378">Hydrolase</keyword>
<evidence type="ECO:0000259" key="6">
    <source>
        <dbReference type="Pfam" id="PF17919"/>
    </source>
</evidence>
<dbReference type="InterPro" id="IPR041577">
    <property type="entry name" value="RT_RNaseH_2"/>
</dbReference>
<dbReference type="InterPro" id="IPR050951">
    <property type="entry name" value="Retrovirus_Pol_polyprotein"/>
</dbReference>
<protein>
    <submittedName>
        <fullName evidence="7">Retrovirus-related Pol polyprotein from transposon 17.6</fullName>
    </submittedName>
</protein>
<comment type="caution">
    <text evidence="7">The sequence shown here is derived from an EMBL/GenBank/DDBJ whole genome shotgun (WGS) entry which is preliminary data.</text>
</comment>
<dbReference type="Proteomes" id="UP000887159">
    <property type="component" value="Unassembled WGS sequence"/>
</dbReference>
<sequence>MSQWYSKFIKNYADLCELLYNLKKKFKKFCWSVEAQRAFDTVKTAITEAPVLKLLDFGKPFKLFTDACSIKIGAVLNQEQMPMVYASRTLSSAERKYTLTERECLALVWALNKFRTYLGSQAVNVITDYDALTQMLNFVKWDDKVGF</sequence>
<keyword evidence="3" id="KW-0255">Endonuclease</keyword>
<evidence type="ECO:0000256" key="1">
    <source>
        <dbReference type="ARBA" id="ARBA00022695"/>
    </source>
</evidence>
<keyword evidence="2" id="KW-0540">Nuclease</keyword>
<evidence type="ECO:0000256" key="4">
    <source>
        <dbReference type="ARBA" id="ARBA00022918"/>
    </source>
</evidence>
<reference evidence="7" key="1">
    <citation type="submission" date="2020-08" db="EMBL/GenBank/DDBJ databases">
        <title>Multicomponent nature underlies the extraordinary mechanical properties of spider dragline silk.</title>
        <authorList>
            <person name="Kono N."/>
            <person name="Nakamura H."/>
            <person name="Mori M."/>
            <person name="Yoshida Y."/>
            <person name="Ohtoshi R."/>
            <person name="Malay A.D."/>
            <person name="Moran D.A.P."/>
            <person name="Tomita M."/>
            <person name="Numata K."/>
            <person name="Arakawa K."/>
        </authorList>
    </citation>
    <scope>NUCLEOTIDE SEQUENCE</scope>
</reference>
<keyword evidence="4" id="KW-0695">RNA-directed DNA polymerase</keyword>
<dbReference type="EMBL" id="BMAU01021361">
    <property type="protein sequence ID" value="GFY22492.1"/>
    <property type="molecule type" value="Genomic_DNA"/>
</dbReference>
<dbReference type="PANTHER" id="PTHR37984">
    <property type="entry name" value="PROTEIN CBG26694"/>
    <property type="match status" value="1"/>
</dbReference>
<dbReference type="Gene3D" id="3.30.70.270">
    <property type="match status" value="1"/>
</dbReference>
<dbReference type="InterPro" id="IPR043128">
    <property type="entry name" value="Rev_trsase/Diguanyl_cyclase"/>
</dbReference>
<dbReference type="InterPro" id="IPR043502">
    <property type="entry name" value="DNA/RNA_pol_sf"/>
</dbReference>
<dbReference type="PANTHER" id="PTHR37984:SF5">
    <property type="entry name" value="PROTEIN NYNRIN-LIKE"/>
    <property type="match status" value="1"/>
</dbReference>
<evidence type="ECO:0000256" key="5">
    <source>
        <dbReference type="ARBA" id="ARBA00023268"/>
    </source>
</evidence>
<evidence type="ECO:0000256" key="3">
    <source>
        <dbReference type="ARBA" id="ARBA00022759"/>
    </source>
</evidence>
<gene>
    <name evidence="7" type="primary">pol</name>
    <name evidence="7" type="ORF">TNCV_2177531</name>
</gene>
<organism evidence="7 8">
    <name type="scientific">Trichonephila clavipes</name>
    <name type="common">Golden silk orbweaver</name>
    <name type="synonym">Nephila clavipes</name>
    <dbReference type="NCBI Taxonomy" id="2585209"/>
    <lineage>
        <taxon>Eukaryota</taxon>
        <taxon>Metazoa</taxon>
        <taxon>Ecdysozoa</taxon>
        <taxon>Arthropoda</taxon>
        <taxon>Chelicerata</taxon>
        <taxon>Arachnida</taxon>
        <taxon>Araneae</taxon>
        <taxon>Araneomorphae</taxon>
        <taxon>Entelegynae</taxon>
        <taxon>Araneoidea</taxon>
        <taxon>Nephilidae</taxon>
        <taxon>Trichonephila</taxon>
    </lineage>
</organism>
<dbReference type="FunFam" id="3.10.20.370:FF:000001">
    <property type="entry name" value="Retrovirus-related Pol polyprotein from transposon 17.6-like protein"/>
    <property type="match status" value="1"/>
</dbReference>
<keyword evidence="1" id="KW-0548">Nucleotidyltransferase</keyword>
<dbReference type="GO" id="GO:0004519">
    <property type="term" value="F:endonuclease activity"/>
    <property type="evidence" value="ECO:0007669"/>
    <property type="project" value="UniProtKB-KW"/>
</dbReference>
<dbReference type="SUPFAM" id="SSF56672">
    <property type="entry name" value="DNA/RNA polymerases"/>
    <property type="match status" value="1"/>
</dbReference>
<dbReference type="Pfam" id="PF17919">
    <property type="entry name" value="RT_RNaseH_2"/>
    <property type="match status" value="1"/>
</dbReference>
<keyword evidence="5" id="KW-0511">Multifunctional enzyme</keyword>
<proteinExistence type="predicted"/>
<evidence type="ECO:0000313" key="8">
    <source>
        <dbReference type="Proteomes" id="UP000887159"/>
    </source>
</evidence>
<evidence type="ECO:0000256" key="2">
    <source>
        <dbReference type="ARBA" id="ARBA00022722"/>
    </source>
</evidence>
<keyword evidence="8" id="KW-1185">Reference proteome</keyword>
<evidence type="ECO:0000313" key="7">
    <source>
        <dbReference type="EMBL" id="GFY22492.1"/>
    </source>
</evidence>